<evidence type="ECO:0000259" key="14">
    <source>
        <dbReference type="Pfam" id="PF02769"/>
    </source>
</evidence>
<evidence type="ECO:0000256" key="6">
    <source>
        <dbReference type="ARBA" id="ARBA00022741"/>
    </source>
</evidence>
<protein>
    <recommendedName>
        <fullName evidence="4 12">Phosphoribosylformylglycinamidine cyclo-ligase</fullName>
        <ecNumber evidence="3 12">6.3.3.1</ecNumber>
    </recommendedName>
    <alternativeName>
        <fullName evidence="9 12">AIR synthase</fullName>
    </alternativeName>
    <alternativeName>
        <fullName evidence="10 12">AIRS</fullName>
    </alternativeName>
    <alternativeName>
        <fullName evidence="8 12">Phosphoribosyl-aminoimidazole synthetase</fullName>
    </alternativeName>
</protein>
<dbReference type="CDD" id="cd02196">
    <property type="entry name" value="PurM"/>
    <property type="match status" value="1"/>
</dbReference>
<accession>A0ABT0VFY1</accession>
<dbReference type="EC" id="6.3.3.1" evidence="3 12"/>
<dbReference type="Pfam" id="PF00586">
    <property type="entry name" value="AIRS"/>
    <property type="match status" value="1"/>
</dbReference>
<dbReference type="Proteomes" id="UP001057481">
    <property type="component" value="Unassembled WGS sequence"/>
</dbReference>
<feature type="domain" description="PurM-like C-terminal" evidence="14">
    <location>
        <begin position="172"/>
        <end position="330"/>
    </location>
</feature>
<dbReference type="SUPFAM" id="SSF56042">
    <property type="entry name" value="PurM C-terminal domain-like"/>
    <property type="match status" value="1"/>
</dbReference>
<dbReference type="GO" id="GO:0004641">
    <property type="term" value="F:phosphoribosylformylglycinamidine cyclo-ligase activity"/>
    <property type="evidence" value="ECO:0007669"/>
    <property type="project" value="UniProtKB-EC"/>
</dbReference>
<dbReference type="Gene3D" id="3.90.650.10">
    <property type="entry name" value="PurM-like C-terminal domain"/>
    <property type="match status" value="1"/>
</dbReference>
<dbReference type="PANTHER" id="PTHR10520:SF12">
    <property type="entry name" value="TRIFUNCTIONAL PURINE BIOSYNTHETIC PROTEIN ADENOSINE-3"/>
    <property type="match status" value="1"/>
</dbReference>
<evidence type="ECO:0000256" key="2">
    <source>
        <dbReference type="ARBA" id="ARBA00010280"/>
    </source>
</evidence>
<evidence type="ECO:0000256" key="11">
    <source>
        <dbReference type="ARBA" id="ARBA00049057"/>
    </source>
</evidence>
<keyword evidence="6 12" id="KW-0547">Nucleotide-binding</keyword>
<comment type="pathway">
    <text evidence="1 12">Purine metabolism; IMP biosynthesis via de novo pathway; 5-amino-1-(5-phospho-D-ribosyl)imidazole from N(2)-formyl-N(1)-(5-phospho-D-ribosyl)glycinamide: step 2/2.</text>
</comment>
<evidence type="ECO:0000256" key="10">
    <source>
        <dbReference type="ARBA" id="ARBA00033093"/>
    </source>
</evidence>
<comment type="catalytic activity">
    <reaction evidence="11 12">
        <text>2-formamido-N(1)-(5-O-phospho-beta-D-ribosyl)acetamidine + ATP = 5-amino-1-(5-phospho-beta-D-ribosyl)imidazole + ADP + phosphate + H(+)</text>
        <dbReference type="Rhea" id="RHEA:23032"/>
        <dbReference type="ChEBI" id="CHEBI:15378"/>
        <dbReference type="ChEBI" id="CHEBI:30616"/>
        <dbReference type="ChEBI" id="CHEBI:43474"/>
        <dbReference type="ChEBI" id="CHEBI:137981"/>
        <dbReference type="ChEBI" id="CHEBI:147287"/>
        <dbReference type="ChEBI" id="CHEBI:456216"/>
        <dbReference type="EC" id="6.3.3.1"/>
    </reaction>
</comment>
<feature type="domain" description="PurM-like N-terminal" evidence="13">
    <location>
        <begin position="56"/>
        <end position="160"/>
    </location>
</feature>
<dbReference type="InterPro" id="IPR010918">
    <property type="entry name" value="PurM-like_C_dom"/>
</dbReference>
<dbReference type="HAMAP" id="MF_00741">
    <property type="entry name" value="AIRS"/>
    <property type="match status" value="1"/>
</dbReference>
<evidence type="ECO:0000313" key="15">
    <source>
        <dbReference type="EMBL" id="MCM2436757.1"/>
    </source>
</evidence>
<evidence type="ECO:0000259" key="13">
    <source>
        <dbReference type="Pfam" id="PF00586"/>
    </source>
</evidence>
<evidence type="ECO:0000256" key="4">
    <source>
        <dbReference type="ARBA" id="ARBA00020367"/>
    </source>
</evidence>
<evidence type="ECO:0000256" key="9">
    <source>
        <dbReference type="ARBA" id="ARBA00032931"/>
    </source>
</evidence>
<keyword evidence="12" id="KW-0963">Cytoplasm</keyword>
<proteinExistence type="inferred from homology"/>
<comment type="caution">
    <text evidence="15">The sequence shown here is derived from an EMBL/GenBank/DDBJ whole genome shotgun (WGS) entry which is preliminary data.</text>
</comment>
<sequence>MTDAYAQAGVDISAGNTAVNLMKAAVNATHNDHVLTGLGSFGSLFSLPANFKEPILVAGSDGVGSKLLLAIAAQDHTTIGQDLVAMVVNDILAQGAQPLFLLDYIGTNHVNPQQIATIVGGIAQACQLTKTALIGGETAELPALYGKNHYDLAGFAVGIVEKKDLLDGSKVQVGDVVIGLAASGLHSNGFTLARKILLTDQQKKWADLSKKTQAALLNPTKLYGPTVLPLIDKQLIKGAAHITGGGLLENLPRAFGSDVQVELDLTSWHIPMIYQTMAQLGKLTFHDLLRTFNLGIGFCLIVAPEHVTQVLNQLAAHNEEAHVIGHIKKASPSTPTRLTMIGEAHYGD</sequence>
<dbReference type="Gene3D" id="3.30.1330.10">
    <property type="entry name" value="PurM-like, N-terminal domain"/>
    <property type="match status" value="1"/>
</dbReference>
<dbReference type="NCBIfam" id="TIGR00878">
    <property type="entry name" value="purM"/>
    <property type="match status" value="1"/>
</dbReference>
<name>A0ABT0VFY1_9LACO</name>
<dbReference type="EMBL" id="JAGMVS010000039">
    <property type="protein sequence ID" value="MCM2436757.1"/>
    <property type="molecule type" value="Genomic_DNA"/>
</dbReference>
<gene>
    <name evidence="12" type="primary">purM</name>
    <name evidence="15" type="ORF">KAK10_02270</name>
</gene>
<dbReference type="InterPro" id="IPR036676">
    <property type="entry name" value="PurM-like_C_sf"/>
</dbReference>
<organism evidence="15 16">
    <name type="scientific">Periweissella beninensis</name>
    <dbReference type="NCBI Taxonomy" id="504936"/>
    <lineage>
        <taxon>Bacteria</taxon>
        <taxon>Bacillati</taxon>
        <taxon>Bacillota</taxon>
        <taxon>Bacilli</taxon>
        <taxon>Lactobacillales</taxon>
        <taxon>Lactobacillaceae</taxon>
        <taxon>Periweissella</taxon>
    </lineage>
</organism>
<evidence type="ECO:0000256" key="8">
    <source>
        <dbReference type="ARBA" id="ARBA00031908"/>
    </source>
</evidence>
<evidence type="ECO:0000256" key="12">
    <source>
        <dbReference type="HAMAP-Rule" id="MF_00741"/>
    </source>
</evidence>
<evidence type="ECO:0000256" key="1">
    <source>
        <dbReference type="ARBA" id="ARBA00004686"/>
    </source>
</evidence>
<evidence type="ECO:0000256" key="7">
    <source>
        <dbReference type="ARBA" id="ARBA00022840"/>
    </source>
</evidence>
<dbReference type="InterPro" id="IPR016188">
    <property type="entry name" value="PurM-like_N"/>
</dbReference>
<dbReference type="PANTHER" id="PTHR10520">
    <property type="entry name" value="TRIFUNCTIONAL PURINE BIOSYNTHETIC PROTEIN ADENOSINE-3-RELATED"/>
    <property type="match status" value="1"/>
</dbReference>
<dbReference type="InterPro" id="IPR036921">
    <property type="entry name" value="PurM-like_N_sf"/>
</dbReference>
<dbReference type="InterPro" id="IPR004733">
    <property type="entry name" value="PurM_cligase"/>
</dbReference>
<keyword evidence="16" id="KW-1185">Reference proteome</keyword>
<comment type="subcellular location">
    <subcellularLocation>
        <location evidence="12">Cytoplasm</location>
    </subcellularLocation>
</comment>
<dbReference type="SUPFAM" id="SSF55326">
    <property type="entry name" value="PurM N-terminal domain-like"/>
    <property type="match status" value="1"/>
</dbReference>
<evidence type="ECO:0000313" key="16">
    <source>
        <dbReference type="Proteomes" id="UP001057481"/>
    </source>
</evidence>
<dbReference type="Pfam" id="PF02769">
    <property type="entry name" value="AIRS_C"/>
    <property type="match status" value="1"/>
</dbReference>
<keyword evidence="5 12" id="KW-0436">Ligase</keyword>
<comment type="similarity">
    <text evidence="2 12">Belongs to the AIR synthase family.</text>
</comment>
<keyword evidence="7 12" id="KW-0067">ATP-binding</keyword>
<evidence type="ECO:0000256" key="3">
    <source>
        <dbReference type="ARBA" id="ARBA00013047"/>
    </source>
</evidence>
<evidence type="ECO:0000256" key="5">
    <source>
        <dbReference type="ARBA" id="ARBA00022598"/>
    </source>
</evidence>
<reference evidence="15" key="1">
    <citation type="submission" date="2021-04" db="EMBL/GenBank/DDBJ databases">
        <title>Taxonomic assessment of Weissella genus.</title>
        <authorList>
            <person name="Fanelli F."/>
            <person name="Chieffi D."/>
            <person name="Dell'Aquila A."/>
            <person name="Gyu-Sung C."/>
            <person name="Franz C.M.A.P."/>
            <person name="Fusco V."/>
        </authorList>
    </citation>
    <scope>NUCLEOTIDE SEQUENCE</scope>
    <source>
        <strain evidence="15">LMG 25373</strain>
    </source>
</reference>
<keyword evidence="12" id="KW-0658">Purine biosynthesis</keyword>
<dbReference type="RefSeq" id="WP_205143281.1">
    <property type="nucleotide sequence ID" value="NZ_JAFBDN010000004.1"/>
</dbReference>